<evidence type="ECO:0000256" key="7">
    <source>
        <dbReference type="SAM" id="MobiDB-lite"/>
    </source>
</evidence>
<feature type="transmembrane region" description="Helical" evidence="8">
    <location>
        <begin position="1918"/>
        <end position="1935"/>
    </location>
</feature>
<name>A0ABP0LBN6_9DINO</name>
<keyword evidence="8" id="KW-0472">Membrane</keyword>
<dbReference type="Pfam" id="PF00782">
    <property type="entry name" value="DSPc"/>
    <property type="match status" value="1"/>
</dbReference>
<keyword evidence="15" id="KW-1185">Reference proteome</keyword>
<feature type="region of interest" description="Disordered" evidence="7">
    <location>
        <begin position="359"/>
        <end position="545"/>
    </location>
</feature>
<dbReference type="Proteomes" id="UP001642484">
    <property type="component" value="Unassembled WGS sequence"/>
</dbReference>
<evidence type="ECO:0000259" key="12">
    <source>
        <dbReference type="PROSITE" id="PS50076"/>
    </source>
</evidence>
<dbReference type="Gene3D" id="1.10.287.110">
    <property type="entry name" value="DnaJ domain"/>
    <property type="match status" value="1"/>
</dbReference>
<dbReference type="InterPro" id="IPR050205">
    <property type="entry name" value="CDPK_Ser/Thr_kinases"/>
</dbReference>
<comment type="caution">
    <text evidence="14">The sequence shown here is derived from an EMBL/GenBank/DDBJ whole genome shotgun (WGS) entry which is preliminary data.</text>
</comment>
<dbReference type="PROSITE" id="PS50011">
    <property type="entry name" value="PROTEIN_KINASE_DOM"/>
    <property type="match status" value="1"/>
</dbReference>
<evidence type="ECO:0000259" key="9">
    <source>
        <dbReference type="PROSITE" id="PS50011"/>
    </source>
</evidence>
<keyword evidence="6" id="KW-0129">CBS domain</keyword>
<dbReference type="InterPro" id="IPR036869">
    <property type="entry name" value="J_dom_sf"/>
</dbReference>
<dbReference type="Pfam" id="PF00069">
    <property type="entry name" value="Pkinase"/>
    <property type="match status" value="1"/>
</dbReference>
<feature type="transmembrane region" description="Helical" evidence="8">
    <location>
        <begin position="731"/>
        <end position="752"/>
    </location>
</feature>
<evidence type="ECO:0000313" key="14">
    <source>
        <dbReference type="EMBL" id="CAK9036566.1"/>
    </source>
</evidence>
<dbReference type="Gene3D" id="1.10.510.10">
    <property type="entry name" value="Transferase(Phosphotransferase) domain 1"/>
    <property type="match status" value="1"/>
</dbReference>
<gene>
    <name evidence="14" type="ORF">CCMP2556_LOCUS20337</name>
</gene>
<dbReference type="Gene3D" id="3.10.580.10">
    <property type="entry name" value="CBS-domain"/>
    <property type="match status" value="1"/>
</dbReference>
<dbReference type="InterPro" id="IPR018253">
    <property type="entry name" value="DnaJ_domain_CS"/>
</dbReference>
<keyword evidence="8" id="KW-1133">Transmembrane helix</keyword>
<feature type="domain" description="CBS" evidence="13">
    <location>
        <begin position="1818"/>
        <end position="1877"/>
    </location>
</feature>
<evidence type="ECO:0000256" key="6">
    <source>
        <dbReference type="PROSITE-ProRule" id="PRU00703"/>
    </source>
</evidence>
<dbReference type="PROSITE" id="PS51371">
    <property type="entry name" value="CBS"/>
    <property type="match status" value="1"/>
</dbReference>
<dbReference type="PROSITE" id="PS50054">
    <property type="entry name" value="TYR_PHOSPHATASE_DUAL"/>
    <property type="match status" value="1"/>
</dbReference>
<dbReference type="PRINTS" id="PR00625">
    <property type="entry name" value="JDOMAIN"/>
</dbReference>
<dbReference type="Pfam" id="PF00226">
    <property type="entry name" value="DnaJ"/>
    <property type="match status" value="1"/>
</dbReference>
<evidence type="ECO:0000256" key="4">
    <source>
        <dbReference type="ARBA" id="ARBA00022777"/>
    </source>
</evidence>
<dbReference type="SMART" id="SM00271">
    <property type="entry name" value="DnaJ"/>
    <property type="match status" value="1"/>
</dbReference>
<evidence type="ECO:0000256" key="5">
    <source>
        <dbReference type="ARBA" id="ARBA00022840"/>
    </source>
</evidence>
<feature type="domain" description="Tyrosine-protein phosphatase" evidence="10">
    <location>
        <begin position="872"/>
        <end position="1027"/>
    </location>
</feature>
<dbReference type="SMART" id="SM00220">
    <property type="entry name" value="S_TKc"/>
    <property type="match status" value="1"/>
</dbReference>
<dbReference type="PROSITE" id="PS00636">
    <property type="entry name" value="DNAJ_1"/>
    <property type="match status" value="1"/>
</dbReference>
<evidence type="ECO:0000259" key="10">
    <source>
        <dbReference type="PROSITE" id="PS50054"/>
    </source>
</evidence>
<keyword evidence="8" id="KW-0812">Transmembrane</keyword>
<keyword evidence="1" id="KW-0723">Serine/threonine-protein kinase</keyword>
<keyword evidence="2" id="KW-0808">Transferase</keyword>
<dbReference type="CDD" id="cd14498">
    <property type="entry name" value="DSP"/>
    <property type="match status" value="1"/>
</dbReference>
<dbReference type="SUPFAM" id="SSF52799">
    <property type="entry name" value="(Phosphotyrosine protein) phosphatases II"/>
    <property type="match status" value="1"/>
</dbReference>
<feature type="transmembrane region" description="Helical" evidence="8">
    <location>
        <begin position="1998"/>
        <end position="2022"/>
    </location>
</feature>
<evidence type="ECO:0000259" key="11">
    <source>
        <dbReference type="PROSITE" id="PS50056"/>
    </source>
</evidence>
<evidence type="ECO:0000256" key="2">
    <source>
        <dbReference type="ARBA" id="ARBA00022679"/>
    </source>
</evidence>
<dbReference type="InterPro" id="IPR001623">
    <property type="entry name" value="DnaJ_domain"/>
</dbReference>
<evidence type="ECO:0000256" key="8">
    <source>
        <dbReference type="SAM" id="Phobius"/>
    </source>
</evidence>
<dbReference type="Gene3D" id="3.90.190.10">
    <property type="entry name" value="Protein tyrosine phosphatase superfamily"/>
    <property type="match status" value="1"/>
</dbReference>
<dbReference type="SUPFAM" id="SSF54631">
    <property type="entry name" value="CBS-domain pair"/>
    <property type="match status" value="2"/>
</dbReference>
<dbReference type="EMBL" id="CAXAMN010011891">
    <property type="protein sequence ID" value="CAK9036566.1"/>
    <property type="molecule type" value="Genomic_DNA"/>
</dbReference>
<dbReference type="SMART" id="SM00195">
    <property type="entry name" value="DSPc"/>
    <property type="match status" value="1"/>
</dbReference>
<feature type="transmembrane region" description="Helical" evidence="8">
    <location>
        <begin position="699"/>
        <end position="719"/>
    </location>
</feature>
<keyword evidence="4" id="KW-0418">Kinase</keyword>
<keyword evidence="5" id="KW-0067">ATP-binding</keyword>
<dbReference type="InterPro" id="IPR019396">
    <property type="entry name" value="TM_Fragile-X-F-assoc"/>
</dbReference>
<dbReference type="SUPFAM" id="SSF46565">
    <property type="entry name" value="Chaperone J-domain"/>
    <property type="match status" value="1"/>
</dbReference>
<evidence type="ECO:0000313" key="15">
    <source>
        <dbReference type="Proteomes" id="UP001642484"/>
    </source>
</evidence>
<evidence type="ECO:0000259" key="13">
    <source>
        <dbReference type="PROSITE" id="PS51371"/>
    </source>
</evidence>
<sequence>MADDQRKEKAGSPLFGQLHTCKGAFASRKGGRLVAQPHADLQTPRSPWPQDTVIDPRHWAYWRMDGRAFVQTGKVRTCHSRSIGALWHQKDLRAHLQLSAAPRGPRKDPALKPAGKEEYEKRMRYVTDDDAVPNWPEAGWLPEDWRIGMRALPSGLMIIFVPPNQEEGFFFHGSQVLEYLSGGNPFYHQGRALQSAEQEKEVQSHQCIFGRLLGSERLFDSEAANLREGAKVRAGSLLCADGALAWSAAAAKYPSKRLTVKHVKHVKSQWTKRAKVNSKQMIFGTQKFKHVELLVALKKKTLASSPVDSVLGILYRRPNVFCGKPFYDGLSRAQFVQSCDAPAPQVFWQDELRSAELAVPKESSGSLLKEGPSAAEPKEAEPEPPWPDDSGSPSAAEPKEAQPELPWPDDSGSPSAAEPKEARPALPWPDDSGSPLTAAREPQELQPEVPWPDDSPGGFKPQRLGPSSPVEEPSPLRSLPRVGVASRPQAPQEAAPSIVLESAFLKAEEEAPEPVPSKTAIPEELPHAKSREGVEEAEAVESPEHVKIDVEGEDHVPPSSGGAGQVSVDRLGQSAIHFSTTSWQVAPEEEGRRREEQRRKKAILGIEANAQEADIRSAYKRCALQLHPDKGGDPDKFKTMKEAYEVLSNPQKRAVYDLHGMEGIRCMEQAAQMEANMSDLTPMFAAMMQLAQTGSTRRAILITVIVLLACVLMLPFLLVTLKLDGATSFSWPVAAIPSWILQLVALCVLLAASRVPVARAMGTLSLVVPSCLKPCFAFLEAPQPVQEEPDASPTASLAPPTPVMPKVQSCQGCEAMVDEFAQNAQGQLLCRTCLRREDEELLGPSVEEQKGLEELAKVLDNVSWKYWKPGEQPAQILDWMYLGDLKEATDFELLQQRNITAVLNLINWWELSSRLPEVADFSLLYSSHEVDFLEVDSEDRLFFDIVEKCWPPCESFLRKCKAQGKRVLVNCKAGHNRSACMCVSWLVACEGYGLLEAVDMVQTKRGTILSNHGFRLQLLRLALRLDRLGQPVEKKRAGNSVAIGSESQLKSIINEKRMTVQYDAHKDRGFRRQTSPFQAMRPRKLSLISEEVHNNVNQRSLKVELLACLYHRGKKFLDDYEYTSKPPTIIGSGFSGDVVLCKRREKAAVVQNQETSVRCVKSFNLQLMGPDKLEKLKNEAVIYLSLEHPHIARLFDVYEDNEQVSLVMQYCSGGTLESAIRSQGAFVESTFQDLAVPMLLAVNYIHCCGIVHRDIKPRNWVYEADGKTIKLIDFGFSVKGYLSTEGLRGCMGTLGYLAPEVVTAGLSNENAYTDKCDIWSLGVVFVELLTGEPAFHRDAGQCDGYTEEVVLREIKEVTEESLQRILEQVPKSSKSFLEEMLTKSPLKRPSSKEVLDHDYLGPARAKLAHPPRALPVSTILDRFRAHAHASQPSRAWLLAVARSPTYLPWEDFCALRDTFKMFDAVGLNGTVNLETFLLVIGQTESNLDMDESPRRRISKLWKAVCGEQESLSYCEFLAVLLPPMEDVFEDASQVSDEVNSPLQPREHWNPSRSVSNYFSQMKRSPSSFFPQALLYDEEKKVSEVVGEMARFHRRWALIRFKDGTFEFFDYMDINHRLLEDAGSNGSAAEALSRICDAPVGSLANCSRFCAFKALDVQTPLRDVLHLIAGRNRKKRQGQVRRVPLKDGSEIVGVFSCLDFLNLALKSTAPTAVLKSLSAKVFDRRSTILQVSVNQDEPLLHALSIMKAEGLTICPVTSRELSGSLGGVVASNVVSAADLKWVIRSKNFAALNLSVHDFVAWRGSAENADLDHVLRQQRLKRFNVVSASEDASLHKLARRLVDSKLQRIFLSSDDLARIVGIVSSRDIMLQDWSTEVAAAYEKCLKDAACFRLRTCVTNVFLFAFELLLVLQLEGTLNDSWFMVMCPWIALEIWWLLHRLYYSRVAWTLADPEAAVATENEAWKLLTSSSFWCFFVSFLQRGALRLLTCILIAVRADSTGGSWFAVFVPLYISSVLAVVFACIVKKKQPFLHADDEEEQGTAAPTCCLSCIWLAMLFLAAGKLDGGTYSAAWIFSPIFFFMSLAVCLLSVGISVAQPQHFAHAADIMGEPIGKPTE</sequence>
<feature type="domain" description="J" evidence="12">
    <location>
        <begin position="599"/>
        <end position="660"/>
    </location>
</feature>
<dbReference type="InterPro" id="IPR011009">
    <property type="entry name" value="Kinase-like_dom_sf"/>
</dbReference>
<protein>
    <submittedName>
        <fullName evidence="14">Uncharacterized protein</fullName>
    </submittedName>
</protein>
<proteinExistence type="predicted"/>
<organism evidence="14 15">
    <name type="scientific">Durusdinium trenchii</name>
    <dbReference type="NCBI Taxonomy" id="1381693"/>
    <lineage>
        <taxon>Eukaryota</taxon>
        <taxon>Sar</taxon>
        <taxon>Alveolata</taxon>
        <taxon>Dinophyceae</taxon>
        <taxon>Suessiales</taxon>
        <taxon>Symbiodiniaceae</taxon>
        <taxon>Durusdinium</taxon>
    </lineage>
</organism>
<dbReference type="InterPro" id="IPR020422">
    <property type="entry name" value="TYR_PHOSPHATASE_DUAL_dom"/>
</dbReference>
<dbReference type="PROSITE" id="PS50076">
    <property type="entry name" value="DNAJ_2"/>
    <property type="match status" value="1"/>
</dbReference>
<keyword evidence="3" id="KW-0547">Nucleotide-binding</keyword>
<feature type="transmembrane region" description="Helical" evidence="8">
    <location>
        <begin position="2043"/>
        <end position="2061"/>
    </location>
</feature>
<dbReference type="PROSITE" id="PS50056">
    <property type="entry name" value="TYR_PHOSPHATASE_2"/>
    <property type="match status" value="1"/>
</dbReference>
<dbReference type="InterPro" id="IPR000644">
    <property type="entry name" value="CBS_dom"/>
</dbReference>
<dbReference type="Pfam" id="PF00571">
    <property type="entry name" value="CBS"/>
    <property type="match status" value="1"/>
</dbReference>
<evidence type="ECO:0000256" key="1">
    <source>
        <dbReference type="ARBA" id="ARBA00022527"/>
    </source>
</evidence>
<dbReference type="InterPro" id="IPR046342">
    <property type="entry name" value="CBS_dom_sf"/>
</dbReference>
<reference evidence="14 15" key="1">
    <citation type="submission" date="2024-02" db="EMBL/GenBank/DDBJ databases">
        <authorList>
            <person name="Chen Y."/>
            <person name="Shah S."/>
            <person name="Dougan E. K."/>
            <person name="Thang M."/>
            <person name="Chan C."/>
        </authorList>
    </citation>
    <scope>NUCLEOTIDE SEQUENCE [LARGE SCALE GENOMIC DNA]</scope>
</reference>
<feature type="domain" description="Tyrosine specific protein phosphatases" evidence="11">
    <location>
        <begin position="940"/>
        <end position="1011"/>
    </location>
</feature>
<feature type="domain" description="Protein kinase" evidence="9">
    <location>
        <begin position="1124"/>
        <end position="1400"/>
    </location>
</feature>
<evidence type="ECO:0000256" key="3">
    <source>
        <dbReference type="ARBA" id="ARBA00022741"/>
    </source>
</evidence>
<dbReference type="InterPro" id="IPR029021">
    <property type="entry name" value="Prot-tyrosine_phosphatase-like"/>
</dbReference>
<feature type="compositionally biased region" description="Basic and acidic residues" evidence="7">
    <location>
        <begin position="524"/>
        <end position="534"/>
    </location>
</feature>
<dbReference type="CDD" id="cd02205">
    <property type="entry name" value="CBS_pair_SF"/>
    <property type="match status" value="2"/>
</dbReference>
<dbReference type="CDD" id="cd06257">
    <property type="entry name" value="DnaJ"/>
    <property type="match status" value="1"/>
</dbReference>
<dbReference type="PANTHER" id="PTHR24349">
    <property type="entry name" value="SERINE/THREONINE-PROTEIN KINASE"/>
    <property type="match status" value="1"/>
</dbReference>
<feature type="transmembrane region" description="Helical" evidence="8">
    <location>
        <begin position="2067"/>
        <end position="2088"/>
    </location>
</feature>
<dbReference type="InterPro" id="IPR000719">
    <property type="entry name" value="Prot_kinase_dom"/>
</dbReference>
<accession>A0ABP0LBN6</accession>
<dbReference type="InterPro" id="IPR000340">
    <property type="entry name" value="Dual-sp_phosphatase_cat-dom"/>
</dbReference>
<dbReference type="InterPro" id="IPR000387">
    <property type="entry name" value="Tyr_Pase_dom"/>
</dbReference>
<dbReference type="Pfam" id="PF10269">
    <property type="entry name" value="Tmemb_185A"/>
    <property type="match status" value="1"/>
</dbReference>
<dbReference type="SUPFAM" id="SSF56112">
    <property type="entry name" value="Protein kinase-like (PK-like)"/>
    <property type="match status" value="1"/>
</dbReference>